<keyword evidence="2" id="KW-1133">Transmembrane helix</keyword>
<keyword evidence="2" id="KW-0472">Membrane</keyword>
<proteinExistence type="predicted"/>
<feature type="region of interest" description="Disordered" evidence="1">
    <location>
        <begin position="551"/>
        <end position="588"/>
    </location>
</feature>
<feature type="region of interest" description="Disordered" evidence="1">
    <location>
        <begin position="912"/>
        <end position="1059"/>
    </location>
</feature>
<evidence type="ECO:0000259" key="3">
    <source>
        <dbReference type="PROSITE" id="PS50853"/>
    </source>
</evidence>
<feature type="compositionally biased region" description="Polar residues" evidence="1">
    <location>
        <begin position="669"/>
        <end position="680"/>
    </location>
</feature>
<dbReference type="OrthoDB" id="5572782at2759"/>
<dbReference type="InterPro" id="IPR036116">
    <property type="entry name" value="FN3_sf"/>
</dbReference>
<feature type="region of interest" description="Disordered" evidence="1">
    <location>
        <begin position="821"/>
        <end position="868"/>
    </location>
</feature>
<feature type="compositionally biased region" description="Low complexity" evidence="1">
    <location>
        <begin position="652"/>
        <end position="663"/>
    </location>
</feature>
<feature type="compositionally biased region" description="Polar residues" evidence="1">
    <location>
        <begin position="1022"/>
        <end position="1040"/>
    </location>
</feature>
<feature type="compositionally biased region" description="Basic and acidic residues" evidence="1">
    <location>
        <begin position="368"/>
        <end position="420"/>
    </location>
</feature>
<feature type="region of interest" description="Disordered" evidence="1">
    <location>
        <begin position="754"/>
        <end position="779"/>
    </location>
</feature>
<feature type="compositionally biased region" description="Low complexity" evidence="1">
    <location>
        <begin position="274"/>
        <end position="288"/>
    </location>
</feature>
<dbReference type="InterPro" id="IPR003961">
    <property type="entry name" value="FN3_dom"/>
</dbReference>
<feature type="compositionally biased region" description="Polar residues" evidence="1">
    <location>
        <begin position="821"/>
        <end position="835"/>
    </location>
</feature>
<evidence type="ECO:0000313" key="4">
    <source>
        <dbReference type="EMBL" id="KAG0270393.1"/>
    </source>
</evidence>
<feature type="compositionally biased region" description="Low complexity" evidence="1">
    <location>
        <begin position="988"/>
        <end position="998"/>
    </location>
</feature>
<comment type="caution">
    <text evidence="4">The sequence shown here is derived from an EMBL/GenBank/DDBJ whole genome shotgun (WGS) entry which is preliminary data.</text>
</comment>
<dbReference type="EMBL" id="JAAAJB010000006">
    <property type="protein sequence ID" value="KAG0270393.1"/>
    <property type="molecule type" value="Genomic_DNA"/>
</dbReference>
<keyword evidence="5" id="KW-1185">Reference proteome</keyword>
<feature type="compositionally biased region" description="Gly residues" evidence="1">
    <location>
        <begin position="639"/>
        <end position="651"/>
    </location>
</feature>
<feature type="region of interest" description="Disordered" evidence="1">
    <location>
        <begin position="1205"/>
        <end position="1233"/>
    </location>
</feature>
<reference evidence="4" key="1">
    <citation type="journal article" date="2020" name="Fungal Divers.">
        <title>Resolving the Mortierellaceae phylogeny through synthesis of multi-gene phylogenetics and phylogenomics.</title>
        <authorList>
            <person name="Vandepol N."/>
            <person name="Liber J."/>
            <person name="Desiro A."/>
            <person name="Na H."/>
            <person name="Kennedy M."/>
            <person name="Barry K."/>
            <person name="Grigoriev I.V."/>
            <person name="Miller A.N."/>
            <person name="O'Donnell K."/>
            <person name="Stajich J.E."/>
            <person name="Bonito G."/>
        </authorList>
    </citation>
    <scope>NUCLEOTIDE SEQUENCE</scope>
    <source>
        <strain evidence="4">BC1065</strain>
    </source>
</reference>
<evidence type="ECO:0000256" key="2">
    <source>
        <dbReference type="SAM" id="Phobius"/>
    </source>
</evidence>
<name>A0A9P6QLK0_9FUNG</name>
<dbReference type="Pfam" id="PF00041">
    <property type="entry name" value="fn3"/>
    <property type="match status" value="1"/>
</dbReference>
<dbReference type="PANTHER" id="PTHR23159">
    <property type="entry name" value="CENTROSOMAL PROTEIN 2"/>
    <property type="match status" value="1"/>
</dbReference>
<feature type="compositionally biased region" description="Pro residues" evidence="1">
    <location>
        <begin position="289"/>
        <end position="300"/>
    </location>
</feature>
<keyword evidence="2" id="KW-0812">Transmembrane</keyword>
<accession>A0A9P6QLK0</accession>
<feature type="compositionally biased region" description="Polar residues" evidence="1">
    <location>
        <begin position="959"/>
        <end position="973"/>
    </location>
</feature>
<dbReference type="Proteomes" id="UP000807716">
    <property type="component" value="Unassembled WGS sequence"/>
</dbReference>
<sequence>MCVTNAIVYYTVPFSFTSPFATGVAFGLMVSLIHGLNLKGVILAMTMYMLKPYLERQTFIEALNPPTLPSMVILAPLAAFCSAFGVLWLLYDLFGYLHASTDDLRDFFGITQPSPSIVTLKEVKDRSITLTWQCASQATISKHLIEIDGLLVGESGKQETSVVIQGLYPDNVYRIRLWAITTRNWKTPSDYIVVRTLASVPIELELSSAENTRKAKETDNLSVKDQEAASSTASAEETPSSGSDSFAATTTTATTSSTAMPADTEVMSTKDDSTPSSVEEVTESTTTPPQSPPAQPPCPAANPNAIAEASKATKLSAHEHPATPTITESQLDELRSELAAKENHHATLIQQIKDTEDQYRRKEEQLRKEISRLRDQQKAEEEPRQQAKNRMKELQDSLRETELLKSKIEKEHKAEVEKRQKAQGQLDAKNKMLETLRKTLHEKEARLKSEKETHQRQKRQLEQTLEKRTHDVKIAMASLTELQASQVALKKAIDDKEKELNKLQTTLNPPKTPSPLETTKRELDQKNTELLEQLEQYKRENQQLQERLTEATKGVAKAREARAKTEAQLAQQEAKPAPEADGTSLASTWNMGDWSQGLGPFLWQGIVQDDAISPQLVGSARKGAENPPPGLQSNSSGSNGLGNGSGNGNGDGTNSLFSSSKFLPPSPSQTPQHLLHRQTSGGHGKKAWSTPAVAPERGRTDSAPSPTLPHFTPRNSQAVRPRSTSIISTDSTTAGIGADDSVSPRIVSASAIPTSQAGRAQAHGRIDRSIPRSRTSSISSLNGIQSPLFENSTLFGVPSQQQQPHQVQQHQQRPHSVYVSQPKYQGTPQLPSSPGSHMPPWGQASQLSTKMDSGGAISSTGGAGGDARLHQHITNYPRFFGSPFLMESAGSSGRPIDEKNVIQSMFESPDYLDLRGTTHTHHHHHPPPPPPPHPHHHLRTMGSHGSLTSQARMLPSHLRSISTPGASPSQSSPPMHENGSGVGLALTSSPSSSSSPSSLAQSTWDPKAVARPGTLGRLGSQAGASVTSLHTTNSDVSSSPTSPPGLTHPQYSMSSSAAATAGGIRRTACEAVLDRDPWSSSSAFGPSPFLFQHPNSSASSLNSPHGSVTFGMDASLALGGGDGGSGGSGYHRETSRLSNDYHDWSSVGSGGVSGVSSVSGVSGGGSGATPSALDALSFADQYFSSRTQRGFEAPSPLIAVGLSTSGSAPSMTTSINTTTNTGTISTTPSSLGGGPLSGANAFLPSRSFAPRVTSRTVSTEAELPGISATSTSAMTSAAAAAAAMGGNTAANGSDGGGQAPSRSSSDAFGFGLWFNPLEWSTNVSDAPAMTATGESSSGRRPPLSLMTTTTTTDRAMATPTGKPTLDDTDTVFPPMLATNDK</sequence>
<dbReference type="CDD" id="cd00063">
    <property type="entry name" value="FN3"/>
    <property type="match status" value="1"/>
</dbReference>
<feature type="region of interest" description="Disordered" evidence="1">
    <location>
        <begin position="619"/>
        <end position="724"/>
    </location>
</feature>
<dbReference type="SUPFAM" id="SSF49265">
    <property type="entry name" value="Fibronectin type III"/>
    <property type="match status" value="1"/>
</dbReference>
<feature type="domain" description="Fibronectin type-III" evidence="3">
    <location>
        <begin position="114"/>
        <end position="199"/>
    </location>
</feature>
<feature type="transmembrane region" description="Helical" evidence="2">
    <location>
        <begin position="71"/>
        <end position="91"/>
    </location>
</feature>
<dbReference type="Gene3D" id="2.60.40.10">
    <property type="entry name" value="Immunoglobulins"/>
    <property type="match status" value="1"/>
</dbReference>
<gene>
    <name evidence="4" type="ORF">DFQ27_007544</name>
</gene>
<feature type="region of interest" description="Disordered" evidence="1">
    <location>
        <begin position="368"/>
        <end position="430"/>
    </location>
</feature>
<organism evidence="4 5">
    <name type="scientific">Actinomortierella ambigua</name>
    <dbReference type="NCBI Taxonomy" id="1343610"/>
    <lineage>
        <taxon>Eukaryota</taxon>
        <taxon>Fungi</taxon>
        <taxon>Fungi incertae sedis</taxon>
        <taxon>Mucoromycota</taxon>
        <taxon>Mortierellomycotina</taxon>
        <taxon>Mortierellomycetes</taxon>
        <taxon>Mortierellales</taxon>
        <taxon>Mortierellaceae</taxon>
        <taxon>Actinomortierella</taxon>
    </lineage>
</organism>
<dbReference type="PANTHER" id="PTHR23159:SF60">
    <property type="entry name" value="SPINDLE ASSEMBLY ABNORMAL PROTEIN 4"/>
    <property type="match status" value="1"/>
</dbReference>
<dbReference type="PROSITE" id="PS50853">
    <property type="entry name" value="FN3"/>
    <property type="match status" value="1"/>
</dbReference>
<feature type="compositionally biased region" description="Low complexity" evidence="1">
    <location>
        <begin position="1209"/>
        <end position="1230"/>
    </location>
</feature>
<evidence type="ECO:0000313" key="5">
    <source>
        <dbReference type="Proteomes" id="UP000807716"/>
    </source>
</evidence>
<dbReference type="SMART" id="SM00060">
    <property type="entry name" value="FN3"/>
    <property type="match status" value="1"/>
</dbReference>
<feature type="compositionally biased region" description="Low complexity" evidence="1">
    <location>
        <begin position="228"/>
        <end position="259"/>
    </location>
</feature>
<protein>
    <recommendedName>
        <fullName evidence="3">Fibronectin type-III domain-containing protein</fullName>
    </recommendedName>
</protein>
<feature type="region of interest" description="Disordered" evidence="1">
    <location>
        <begin position="442"/>
        <end position="466"/>
    </location>
</feature>
<feature type="compositionally biased region" description="Basic and acidic residues" evidence="1">
    <location>
        <begin position="211"/>
        <end position="227"/>
    </location>
</feature>
<feature type="region of interest" description="Disordered" evidence="1">
    <location>
        <begin position="501"/>
        <end position="522"/>
    </location>
</feature>
<feature type="region of interest" description="Disordered" evidence="1">
    <location>
        <begin position="211"/>
        <end position="303"/>
    </location>
</feature>
<feature type="region of interest" description="Disordered" evidence="1">
    <location>
        <begin position="1327"/>
        <end position="1381"/>
    </location>
</feature>
<dbReference type="InterPro" id="IPR013783">
    <property type="entry name" value="Ig-like_fold"/>
</dbReference>
<feature type="transmembrane region" description="Helical" evidence="2">
    <location>
        <begin position="20"/>
        <end position="50"/>
    </location>
</feature>
<evidence type="ECO:0000256" key="1">
    <source>
        <dbReference type="SAM" id="MobiDB-lite"/>
    </source>
</evidence>